<keyword evidence="1" id="KW-0808">Transferase</keyword>
<dbReference type="GO" id="GO:0016301">
    <property type="term" value="F:kinase activity"/>
    <property type="evidence" value="ECO:0007669"/>
    <property type="project" value="UniProtKB-KW"/>
</dbReference>
<name>A0A939BFE6_9CLOT</name>
<comment type="caution">
    <text evidence="1">The sequence shown here is derived from an EMBL/GenBank/DDBJ whole genome shotgun (WGS) entry which is preliminary data.</text>
</comment>
<dbReference type="AlphaFoldDB" id="A0A939BFE6"/>
<dbReference type="InterPro" id="IPR027417">
    <property type="entry name" value="P-loop_NTPase"/>
</dbReference>
<evidence type="ECO:0000313" key="2">
    <source>
        <dbReference type="Proteomes" id="UP000705508"/>
    </source>
</evidence>
<proteinExistence type="predicted"/>
<reference evidence="1" key="1">
    <citation type="submission" date="2020-08" db="EMBL/GenBank/DDBJ databases">
        <authorList>
            <person name="Cejkova D."/>
            <person name="Kubasova T."/>
            <person name="Jahodarova E."/>
            <person name="Rychlik I."/>
        </authorList>
    </citation>
    <scope>NUCLEOTIDE SEQUENCE</scope>
    <source>
        <strain evidence="1">An582</strain>
    </source>
</reference>
<protein>
    <submittedName>
        <fullName evidence="1">Cytidylate kinase-like family protein</fullName>
    </submittedName>
</protein>
<dbReference type="EMBL" id="JACJKS010000006">
    <property type="protein sequence ID" value="MBM6948172.1"/>
    <property type="molecule type" value="Genomic_DNA"/>
</dbReference>
<dbReference type="Proteomes" id="UP000705508">
    <property type="component" value="Unassembled WGS sequence"/>
</dbReference>
<dbReference type="Pfam" id="PF13189">
    <property type="entry name" value="Cytidylate_kin2"/>
    <property type="match status" value="1"/>
</dbReference>
<dbReference type="Gene3D" id="3.40.50.300">
    <property type="entry name" value="P-loop containing nucleotide triphosphate hydrolases"/>
    <property type="match status" value="1"/>
</dbReference>
<organism evidence="1 2">
    <name type="scientific">Mordavella massiliensis</name>
    <dbReference type="NCBI Taxonomy" id="1871024"/>
    <lineage>
        <taxon>Bacteria</taxon>
        <taxon>Bacillati</taxon>
        <taxon>Bacillota</taxon>
        <taxon>Clostridia</taxon>
        <taxon>Eubacteriales</taxon>
        <taxon>Clostridiaceae</taxon>
        <taxon>Mordavella</taxon>
    </lineage>
</organism>
<keyword evidence="1" id="KW-0418">Kinase</keyword>
<sequence length="214" mass="24482">MTEHTIITIGRQFGSGGHEIGNKLAERLDIPLYDKNLIHMAAQEIGITNEAAENINETVLGRFLSAYVMSLGDYTAFMSRDAAEPLSDQMYRAQTELVKKLAQRSSCVIVGRCADYILGDYSNCIHVFVHAFKDDRIRRISRIYKLSEKEAWDKIRRTDRERKLYYETHTGREWGSIESHQILFNASLMGVDGIVDALEAMYRAREAKLAKKEK</sequence>
<evidence type="ECO:0000313" key="1">
    <source>
        <dbReference type="EMBL" id="MBM6948172.1"/>
    </source>
</evidence>
<reference evidence="1" key="2">
    <citation type="journal article" date="2021" name="Sci. Rep.">
        <title>The distribution of antibiotic resistance genes in chicken gut microbiota commensals.</title>
        <authorList>
            <person name="Juricova H."/>
            <person name="Matiasovicova J."/>
            <person name="Kubasova T."/>
            <person name="Cejkova D."/>
            <person name="Rychlik I."/>
        </authorList>
    </citation>
    <scope>NUCLEOTIDE SEQUENCE</scope>
    <source>
        <strain evidence="1">An582</strain>
    </source>
</reference>
<gene>
    <name evidence="1" type="ORF">H6A20_05810</name>
</gene>
<accession>A0A939BFE6</accession>
<dbReference type="RefSeq" id="WP_204906199.1">
    <property type="nucleotide sequence ID" value="NZ_JACJKS010000006.1"/>
</dbReference>